<evidence type="ECO:0000256" key="1">
    <source>
        <dbReference type="ARBA" id="ARBA00004442"/>
    </source>
</evidence>
<dbReference type="Pfam" id="PF14322">
    <property type="entry name" value="SusD-like_3"/>
    <property type="match status" value="1"/>
</dbReference>
<evidence type="ECO:0000259" key="7">
    <source>
        <dbReference type="Pfam" id="PF07980"/>
    </source>
</evidence>
<dbReference type="AlphaFoldDB" id="A0AAE3XT44"/>
<evidence type="ECO:0000256" key="2">
    <source>
        <dbReference type="ARBA" id="ARBA00006275"/>
    </source>
</evidence>
<dbReference type="CDD" id="cd08977">
    <property type="entry name" value="SusD"/>
    <property type="match status" value="1"/>
</dbReference>
<dbReference type="EMBL" id="JAVDQD010000009">
    <property type="protein sequence ID" value="MDR6241529.1"/>
    <property type="molecule type" value="Genomic_DNA"/>
</dbReference>
<feature type="signal peptide" evidence="6">
    <location>
        <begin position="1"/>
        <end position="21"/>
    </location>
</feature>
<keyword evidence="4" id="KW-0472">Membrane</keyword>
<evidence type="ECO:0000256" key="4">
    <source>
        <dbReference type="ARBA" id="ARBA00023136"/>
    </source>
</evidence>
<organism evidence="9 10">
    <name type="scientific">Aureibacter tunicatorum</name>
    <dbReference type="NCBI Taxonomy" id="866807"/>
    <lineage>
        <taxon>Bacteria</taxon>
        <taxon>Pseudomonadati</taxon>
        <taxon>Bacteroidota</taxon>
        <taxon>Cytophagia</taxon>
        <taxon>Cytophagales</taxon>
        <taxon>Persicobacteraceae</taxon>
        <taxon>Aureibacter</taxon>
    </lineage>
</organism>
<comment type="similarity">
    <text evidence="2">Belongs to the SusD family.</text>
</comment>
<dbReference type="PROSITE" id="PS51257">
    <property type="entry name" value="PROKAR_LIPOPROTEIN"/>
    <property type="match status" value="1"/>
</dbReference>
<keyword evidence="10" id="KW-1185">Reference proteome</keyword>
<keyword evidence="3 6" id="KW-0732">Signal</keyword>
<dbReference type="Proteomes" id="UP001185092">
    <property type="component" value="Unassembled WGS sequence"/>
</dbReference>
<evidence type="ECO:0000256" key="6">
    <source>
        <dbReference type="SAM" id="SignalP"/>
    </source>
</evidence>
<feature type="chain" id="PRO_5042206623" description="RagB/SusD family nutrient uptake outer membrane protein" evidence="6">
    <location>
        <begin position="22"/>
        <end position="496"/>
    </location>
</feature>
<gene>
    <name evidence="9" type="ORF">HNQ88_004616</name>
</gene>
<feature type="domain" description="RagB/SusD" evidence="7">
    <location>
        <begin position="262"/>
        <end position="494"/>
    </location>
</feature>
<dbReference type="Pfam" id="PF07980">
    <property type="entry name" value="SusD_RagB"/>
    <property type="match status" value="1"/>
</dbReference>
<reference evidence="9" key="1">
    <citation type="submission" date="2023-07" db="EMBL/GenBank/DDBJ databases">
        <title>Genomic Encyclopedia of Type Strains, Phase IV (KMG-IV): sequencing the most valuable type-strain genomes for metagenomic binning, comparative biology and taxonomic classification.</title>
        <authorList>
            <person name="Goeker M."/>
        </authorList>
    </citation>
    <scope>NUCLEOTIDE SEQUENCE</scope>
    <source>
        <strain evidence="9">DSM 26174</strain>
    </source>
</reference>
<protein>
    <recommendedName>
        <fullName evidence="11">RagB/SusD family nutrient uptake outer membrane protein</fullName>
    </recommendedName>
</protein>
<name>A0AAE3XT44_9BACT</name>
<dbReference type="RefSeq" id="WP_309942379.1">
    <property type="nucleotide sequence ID" value="NZ_AP025307.1"/>
</dbReference>
<accession>A0AAE3XT44</accession>
<evidence type="ECO:0000256" key="5">
    <source>
        <dbReference type="ARBA" id="ARBA00023237"/>
    </source>
</evidence>
<comment type="subcellular location">
    <subcellularLocation>
        <location evidence="1">Cell outer membrane</location>
    </subcellularLocation>
</comment>
<proteinExistence type="inferred from homology"/>
<dbReference type="GO" id="GO:0009279">
    <property type="term" value="C:cell outer membrane"/>
    <property type="evidence" value="ECO:0007669"/>
    <property type="project" value="UniProtKB-SubCell"/>
</dbReference>
<keyword evidence="5" id="KW-0998">Cell outer membrane</keyword>
<dbReference type="InterPro" id="IPR033985">
    <property type="entry name" value="SusD-like_N"/>
</dbReference>
<dbReference type="InterPro" id="IPR011990">
    <property type="entry name" value="TPR-like_helical_dom_sf"/>
</dbReference>
<evidence type="ECO:0000259" key="8">
    <source>
        <dbReference type="Pfam" id="PF14322"/>
    </source>
</evidence>
<dbReference type="InterPro" id="IPR012944">
    <property type="entry name" value="SusD_RagB_dom"/>
</dbReference>
<feature type="domain" description="SusD-like N-terminal" evidence="8">
    <location>
        <begin position="60"/>
        <end position="223"/>
    </location>
</feature>
<dbReference type="Gene3D" id="1.25.40.390">
    <property type="match status" value="1"/>
</dbReference>
<evidence type="ECO:0008006" key="11">
    <source>
        <dbReference type="Google" id="ProtNLM"/>
    </source>
</evidence>
<sequence length="496" mass="56644">MKQRSLNILAAIIAFSCCMSCSDFLSKDMDGIYSSDNYFKTEAHAQTALTGAYNMLLFNATENCIWVFGDIASDDATKGGLPGDQADIEFIERFETLPNNGFVEMFWQHHYEGVARCNNVVERTPQIEASEDRKNEIIAEAKFLRAYFYFQLVNVYGDIPLKLRPADNPAETHTPLFSVEQIYEQIEKDIQEAIEFLPITITGAEYGRASQGAAIGLLAKVKLFQGKWNEALEAALQVESMGYSLLPVYGDNFKIDHDNNSESIFEVQHAEGFNPMLGNILNQWFAPREENGYGFNVPTQNFVESFEVTSAGVVDPRLDYTLVREGKMWNGEPFDPSWSPTGYISKKHLQPLSEVSKGTKQDAGLNYTYMRLAEILLIKAEAYNELGMSEMAKDEINRLRKRSREAYLYDDELSDDGTIPEGLVPEIKSGSQDQIRQAVKHERRIELGMEFHRYFDLMRYGKRDAEEALHEHSFIYEQHRYFPIPQSERDTNNNIN</sequence>
<evidence type="ECO:0000313" key="10">
    <source>
        <dbReference type="Proteomes" id="UP001185092"/>
    </source>
</evidence>
<evidence type="ECO:0000313" key="9">
    <source>
        <dbReference type="EMBL" id="MDR6241529.1"/>
    </source>
</evidence>
<dbReference type="SUPFAM" id="SSF48452">
    <property type="entry name" value="TPR-like"/>
    <property type="match status" value="1"/>
</dbReference>
<comment type="caution">
    <text evidence="9">The sequence shown here is derived from an EMBL/GenBank/DDBJ whole genome shotgun (WGS) entry which is preliminary data.</text>
</comment>
<evidence type="ECO:0000256" key="3">
    <source>
        <dbReference type="ARBA" id="ARBA00022729"/>
    </source>
</evidence>